<dbReference type="PROSITE" id="PS50943">
    <property type="entry name" value="HTH_CROC1"/>
    <property type="match status" value="1"/>
</dbReference>
<evidence type="ECO:0000256" key="1">
    <source>
        <dbReference type="ARBA" id="ARBA00023125"/>
    </source>
</evidence>
<dbReference type="InterPro" id="IPR013430">
    <property type="entry name" value="Toxin_antidote_HigA"/>
</dbReference>
<dbReference type="SMART" id="SM00530">
    <property type="entry name" value="HTH_XRE"/>
    <property type="match status" value="1"/>
</dbReference>
<dbReference type="Gene3D" id="1.10.260.40">
    <property type="entry name" value="lambda repressor-like DNA-binding domains"/>
    <property type="match status" value="1"/>
</dbReference>
<dbReference type="PANTHER" id="PTHR36924:SF1">
    <property type="entry name" value="ANTITOXIN HIGA-1"/>
    <property type="match status" value="1"/>
</dbReference>
<name>A0A8S5LAQ1_9CAUD</name>
<accession>A0A8S5LAQ1</accession>
<dbReference type="EMBL" id="BK014667">
    <property type="protein sequence ID" value="DAD67015.1"/>
    <property type="molecule type" value="Genomic_DNA"/>
</dbReference>
<dbReference type="SUPFAM" id="SSF47413">
    <property type="entry name" value="lambda repressor-like DNA-binding domains"/>
    <property type="match status" value="1"/>
</dbReference>
<dbReference type="Pfam" id="PF01381">
    <property type="entry name" value="HTH_3"/>
    <property type="match status" value="1"/>
</dbReference>
<protein>
    <submittedName>
        <fullName evidence="3">Addiction module antidote protein</fullName>
    </submittedName>
</protein>
<dbReference type="GO" id="GO:0003677">
    <property type="term" value="F:DNA binding"/>
    <property type="evidence" value="ECO:0007669"/>
    <property type="project" value="UniProtKB-KW"/>
</dbReference>
<proteinExistence type="predicted"/>
<reference evidence="3" key="1">
    <citation type="journal article" date="2021" name="Proc. Natl. Acad. Sci. U.S.A.">
        <title>A Catalog of Tens of Thousands of Viruses from Human Metagenomes Reveals Hidden Associations with Chronic Diseases.</title>
        <authorList>
            <person name="Tisza M.J."/>
            <person name="Buck C.B."/>
        </authorList>
    </citation>
    <scope>NUCLEOTIDE SEQUENCE</scope>
    <source>
        <strain evidence="3">CtBev14</strain>
    </source>
</reference>
<dbReference type="CDD" id="cd00093">
    <property type="entry name" value="HTH_XRE"/>
    <property type="match status" value="1"/>
</dbReference>
<dbReference type="PANTHER" id="PTHR36924">
    <property type="entry name" value="ANTITOXIN HIGA-1"/>
    <property type="match status" value="1"/>
</dbReference>
<evidence type="ECO:0000313" key="3">
    <source>
        <dbReference type="EMBL" id="DAD67015.1"/>
    </source>
</evidence>
<keyword evidence="1" id="KW-0238">DNA-binding</keyword>
<evidence type="ECO:0000259" key="2">
    <source>
        <dbReference type="PROSITE" id="PS50943"/>
    </source>
</evidence>
<dbReference type="InterPro" id="IPR010982">
    <property type="entry name" value="Lambda_DNA-bd_dom_sf"/>
</dbReference>
<dbReference type="NCBIfam" id="TIGR02607">
    <property type="entry name" value="antidote_HigA"/>
    <property type="match status" value="1"/>
</dbReference>
<feature type="domain" description="HTH cro/C1-type" evidence="2">
    <location>
        <begin position="18"/>
        <end position="72"/>
    </location>
</feature>
<dbReference type="InterPro" id="IPR001387">
    <property type="entry name" value="Cro/C1-type_HTH"/>
</dbReference>
<sequence length="103" mass="11551">MTHSRLQNYNATLGKLILEDYLTPLNLTIGDLAKALNVHRNTVSALLNGKASLTTGMAIKLSKVLSVSPEFLLTFQVMQDIRQLKNNKVFQEELDNIEPLIKK</sequence>
<organism evidence="3">
    <name type="scientific">Podoviridae sp. ctBev14</name>
    <dbReference type="NCBI Taxonomy" id="2823556"/>
    <lineage>
        <taxon>Viruses</taxon>
        <taxon>Duplodnaviria</taxon>
        <taxon>Heunggongvirae</taxon>
        <taxon>Uroviricota</taxon>
        <taxon>Caudoviricetes</taxon>
    </lineage>
</organism>